<evidence type="ECO:0000313" key="2">
    <source>
        <dbReference type="Proteomes" id="UP000028582"/>
    </source>
</evidence>
<organism evidence="1 2">
    <name type="scientific">Phytophthora nicotianae P1976</name>
    <dbReference type="NCBI Taxonomy" id="1317066"/>
    <lineage>
        <taxon>Eukaryota</taxon>
        <taxon>Sar</taxon>
        <taxon>Stramenopiles</taxon>
        <taxon>Oomycota</taxon>
        <taxon>Peronosporomycetes</taxon>
        <taxon>Peronosporales</taxon>
        <taxon>Peronosporaceae</taxon>
        <taxon>Phytophthora</taxon>
    </lineage>
</organism>
<protein>
    <submittedName>
        <fullName evidence="1">Uncharacterized protein</fullName>
    </submittedName>
</protein>
<evidence type="ECO:0000313" key="1">
    <source>
        <dbReference type="EMBL" id="ETO75154.1"/>
    </source>
</evidence>
<accession>A0A081A8E3</accession>
<sequence length="425" mass="49296">MITAINNGGAAVAPVGRQDTTGAVDLRLRDWADSTLQEWTKQVEADWRRQQHREGMARLRTHRRSQLKSMQNERAQLELQYNQYLAQSKRAATKRNESELSQAMNRLVLESDALRTENVDLWKRLQQHKRLCSLTEQGLNDFRTENDDASNENVYEASQKSQWTTRSHDLGWRVHFRHSESSFFFHPFAREQFEDVITQTKDSLDNNLPHIKRVGTLFGWSMHYAPPTQREDQSVLTQARFTTRFACSLDDMNNTIRTSKVAALPLIVTPPDWDRSQRNKASTQVLQEIEKDAYVMACNIPGPVHLRYLYFLRRLSRTMANGMRKVFFVQVVASSKENERSRAAEEPQDEVEWVQGGGTFVTLTEVDEGTVDLSYDHWASCQDDRHAQNLFFQWAQFLSRWSQQVMLSRLLEPGEEESGRSGTTF</sequence>
<dbReference type="EMBL" id="ANJA01001710">
    <property type="protein sequence ID" value="ETO75154.1"/>
    <property type="molecule type" value="Genomic_DNA"/>
</dbReference>
<reference evidence="1 2" key="1">
    <citation type="submission" date="2013-11" db="EMBL/GenBank/DDBJ databases">
        <title>The Genome Sequence of Phytophthora parasitica P1976.</title>
        <authorList>
            <consortium name="The Broad Institute Genomics Platform"/>
            <person name="Russ C."/>
            <person name="Tyler B."/>
            <person name="Panabieres F."/>
            <person name="Shan W."/>
            <person name="Tripathy S."/>
            <person name="Grunwald N."/>
            <person name="Machado M."/>
            <person name="Johnson C.S."/>
            <person name="Walker B."/>
            <person name="Young S."/>
            <person name="Zeng Q."/>
            <person name="Gargeya S."/>
            <person name="Fitzgerald M."/>
            <person name="Haas B."/>
            <person name="Abouelleil A."/>
            <person name="Allen A.W."/>
            <person name="Alvarado L."/>
            <person name="Arachchi H.M."/>
            <person name="Berlin A.M."/>
            <person name="Chapman S.B."/>
            <person name="Gainer-Dewar J."/>
            <person name="Goldberg J."/>
            <person name="Griggs A."/>
            <person name="Gujja S."/>
            <person name="Hansen M."/>
            <person name="Howarth C."/>
            <person name="Imamovic A."/>
            <person name="Ireland A."/>
            <person name="Larimer J."/>
            <person name="McCowan C."/>
            <person name="Murphy C."/>
            <person name="Pearson M."/>
            <person name="Poon T.W."/>
            <person name="Priest M."/>
            <person name="Roberts A."/>
            <person name="Saif S."/>
            <person name="Shea T."/>
            <person name="Sisk P."/>
            <person name="Sykes S."/>
            <person name="Wortman J."/>
            <person name="Nusbaum C."/>
            <person name="Birren B."/>
        </authorList>
    </citation>
    <scope>NUCLEOTIDE SEQUENCE [LARGE SCALE GENOMIC DNA]</scope>
    <source>
        <strain evidence="1 2">P1976</strain>
    </source>
</reference>
<dbReference type="OrthoDB" id="118391at2759"/>
<name>A0A081A8E3_PHYNI</name>
<comment type="caution">
    <text evidence="1">The sequence shown here is derived from an EMBL/GenBank/DDBJ whole genome shotgun (WGS) entry which is preliminary data.</text>
</comment>
<gene>
    <name evidence="1" type="ORF">F444_09207</name>
</gene>
<proteinExistence type="predicted"/>
<dbReference type="Proteomes" id="UP000028582">
    <property type="component" value="Unassembled WGS sequence"/>
</dbReference>
<dbReference type="AlphaFoldDB" id="A0A081A8E3"/>